<feature type="transmembrane region" description="Helical" evidence="1">
    <location>
        <begin position="93"/>
        <end position="112"/>
    </location>
</feature>
<gene>
    <name evidence="4" type="ORF">ACFO4N_10265</name>
</gene>
<keyword evidence="1" id="KW-1133">Transmembrane helix</keyword>
<dbReference type="Pfam" id="PF09922">
    <property type="entry name" value="LiaF-like_C"/>
    <property type="match status" value="1"/>
</dbReference>
<dbReference type="InterPro" id="IPR054331">
    <property type="entry name" value="LiaF_TM"/>
</dbReference>
<sequence length="331" mass="38517">MRFSFGNFIIAAIFIFVGGWLLLSNMNMIDTGFSAFFSLFVAAVILLFGLWHLFSPLFRGRGPHWFIGLFCTIYGGLLIANDFHYLTFHWSDFWKLWPVLIIWIGFEMLGPIRMKRSRRYSHGSFYSYRKDRDKWEEKWKEKEDKWKKKAKTWKDTGKDWQDDLDDFIDHTARAATKAANDATDAVNAACKSADKKTKKTSASHLGKGTSVLNIVKEYHFDKPNWPVEPLDLWAMVSDYDFDFTQAFIPDRETDIHLSGWIGEVKIIIPEDVDFAVKGYGNITNVKIDGQEWDSAFSHKEIVYQTPGFDAATRRLVFDIQFKILDLRIDRV</sequence>
<accession>A0ABV9GM99</accession>
<keyword evidence="5" id="KW-1185">Reference proteome</keyword>
<feature type="domain" description="LiaF transmembrane" evidence="3">
    <location>
        <begin position="10"/>
        <end position="111"/>
    </location>
</feature>
<dbReference type="Proteomes" id="UP001596022">
    <property type="component" value="Unassembled WGS sequence"/>
</dbReference>
<name>A0ABV9GM99_9BACL</name>
<dbReference type="EMBL" id="JBHSFW010000005">
    <property type="protein sequence ID" value="MFC4619097.1"/>
    <property type="molecule type" value="Genomic_DNA"/>
</dbReference>
<dbReference type="RefSeq" id="WP_376846196.1">
    <property type="nucleotide sequence ID" value="NZ_JBHSFW010000005.1"/>
</dbReference>
<feature type="transmembrane region" description="Helical" evidence="1">
    <location>
        <begin position="66"/>
        <end position="87"/>
    </location>
</feature>
<evidence type="ECO:0000256" key="1">
    <source>
        <dbReference type="SAM" id="Phobius"/>
    </source>
</evidence>
<comment type="caution">
    <text evidence="4">The sequence shown here is derived from an EMBL/GenBank/DDBJ whole genome shotgun (WGS) entry which is preliminary data.</text>
</comment>
<feature type="domain" description="Cell wall-active antibiotics response LiaF-like C-terminal" evidence="2">
    <location>
        <begin position="217"/>
        <end position="326"/>
    </location>
</feature>
<feature type="transmembrane region" description="Helical" evidence="1">
    <location>
        <begin position="5"/>
        <end position="23"/>
    </location>
</feature>
<keyword evidence="1" id="KW-0812">Transmembrane</keyword>
<proteinExistence type="predicted"/>
<protein>
    <submittedName>
        <fullName evidence="4">LiaF domain-containing protein</fullName>
    </submittedName>
</protein>
<evidence type="ECO:0000259" key="2">
    <source>
        <dbReference type="Pfam" id="PF09922"/>
    </source>
</evidence>
<feature type="transmembrane region" description="Helical" evidence="1">
    <location>
        <begin position="35"/>
        <end position="54"/>
    </location>
</feature>
<dbReference type="Pfam" id="PF22570">
    <property type="entry name" value="LiaF-TM"/>
    <property type="match status" value="1"/>
</dbReference>
<dbReference type="InterPro" id="IPR024425">
    <property type="entry name" value="LiaF-like_C"/>
</dbReference>
<evidence type="ECO:0000259" key="3">
    <source>
        <dbReference type="Pfam" id="PF22570"/>
    </source>
</evidence>
<evidence type="ECO:0000313" key="4">
    <source>
        <dbReference type="EMBL" id="MFC4619097.1"/>
    </source>
</evidence>
<organism evidence="4 5">
    <name type="scientific">Camelliibacillus cellulosilyticus</name>
    <dbReference type="NCBI Taxonomy" id="2174486"/>
    <lineage>
        <taxon>Bacteria</taxon>
        <taxon>Bacillati</taxon>
        <taxon>Bacillota</taxon>
        <taxon>Bacilli</taxon>
        <taxon>Bacillales</taxon>
        <taxon>Sporolactobacillaceae</taxon>
        <taxon>Camelliibacillus</taxon>
    </lineage>
</organism>
<keyword evidence="1" id="KW-0472">Membrane</keyword>
<reference evidence="5" key="1">
    <citation type="journal article" date="2019" name="Int. J. Syst. Evol. Microbiol.">
        <title>The Global Catalogue of Microorganisms (GCM) 10K type strain sequencing project: providing services to taxonomists for standard genome sequencing and annotation.</title>
        <authorList>
            <consortium name="The Broad Institute Genomics Platform"/>
            <consortium name="The Broad Institute Genome Sequencing Center for Infectious Disease"/>
            <person name="Wu L."/>
            <person name="Ma J."/>
        </authorList>
    </citation>
    <scope>NUCLEOTIDE SEQUENCE [LARGE SCALE GENOMIC DNA]</scope>
    <source>
        <strain evidence="5">CGMCC 1.16306</strain>
    </source>
</reference>
<evidence type="ECO:0000313" key="5">
    <source>
        <dbReference type="Proteomes" id="UP001596022"/>
    </source>
</evidence>